<proteinExistence type="predicted"/>
<dbReference type="EMBL" id="GBRH01269558">
    <property type="protein sequence ID" value="JAD28337.1"/>
    <property type="molecule type" value="Transcribed_RNA"/>
</dbReference>
<dbReference type="AlphaFoldDB" id="A0A0A8Z0E1"/>
<protein>
    <submittedName>
        <fullName evidence="1">Uncharacterized protein</fullName>
    </submittedName>
</protein>
<sequence length="30" mass="3559">MVGYFLLFVLSFYGCWLVAEQFKLSYLYGT</sequence>
<organism evidence="1">
    <name type="scientific">Arundo donax</name>
    <name type="common">Giant reed</name>
    <name type="synonym">Donax arundinaceus</name>
    <dbReference type="NCBI Taxonomy" id="35708"/>
    <lineage>
        <taxon>Eukaryota</taxon>
        <taxon>Viridiplantae</taxon>
        <taxon>Streptophyta</taxon>
        <taxon>Embryophyta</taxon>
        <taxon>Tracheophyta</taxon>
        <taxon>Spermatophyta</taxon>
        <taxon>Magnoliopsida</taxon>
        <taxon>Liliopsida</taxon>
        <taxon>Poales</taxon>
        <taxon>Poaceae</taxon>
        <taxon>PACMAD clade</taxon>
        <taxon>Arundinoideae</taxon>
        <taxon>Arundineae</taxon>
        <taxon>Arundo</taxon>
    </lineage>
</organism>
<accession>A0A0A8Z0E1</accession>
<name>A0A0A8Z0E1_ARUDO</name>
<reference evidence="1" key="1">
    <citation type="submission" date="2014-09" db="EMBL/GenBank/DDBJ databases">
        <authorList>
            <person name="Magalhaes I.L.F."/>
            <person name="Oliveira U."/>
            <person name="Santos F.R."/>
            <person name="Vidigal T.H.D.A."/>
            <person name="Brescovit A.D."/>
            <person name="Santos A.J."/>
        </authorList>
    </citation>
    <scope>NUCLEOTIDE SEQUENCE</scope>
    <source>
        <tissue evidence="1">Shoot tissue taken approximately 20 cm above the soil surface</tissue>
    </source>
</reference>
<reference evidence="1" key="2">
    <citation type="journal article" date="2015" name="Data Brief">
        <title>Shoot transcriptome of the giant reed, Arundo donax.</title>
        <authorList>
            <person name="Barrero R.A."/>
            <person name="Guerrero F.D."/>
            <person name="Moolhuijzen P."/>
            <person name="Goolsby J.A."/>
            <person name="Tidwell J."/>
            <person name="Bellgard S.E."/>
            <person name="Bellgard M.I."/>
        </authorList>
    </citation>
    <scope>NUCLEOTIDE SEQUENCE</scope>
    <source>
        <tissue evidence="1">Shoot tissue taken approximately 20 cm above the soil surface</tissue>
    </source>
</reference>
<evidence type="ECO:0000313" key="1">
    <source>
        <dbReference type="EMBL" id="JAD28337.1"/>
    </source>
</evidence>